<comment type="caution">
    <text evidence="2">The sequence shown here is derived from an EMBL/GenBank/DDBJ whole genome shotgun (WGS) entry which is preliminary data.</text>
</comment>
<feature type="region of interest" description="Disordered" evidence="1">
    <location>
        <begin position="1"/>
        <end position="21"/>
    </location>
</feature>
<dbReference type="EMBL" id="JADIMS010000039">
    <property type="protein sequence ID" value="MBO8449924.1"/>
    <property type="molecule type" value="Genomic_DNA"/>
</dbReference>
<reference evidence="2" key="2">
    <citation type="journal article" date="2021" name="PeerJ">
        <title>Extensive microbial diversity within the chicken gut microbiome revealed by metagenomics and culture.</title>
        <authorList>
            <person name="Gilroy R."/>
            <person name="Ravi A."/>
            <person name="Getino M."/>
            <person name="Pursley I."/>
            <person name="Horton D.L."/>
            <person name="Alikhan N.F."/>
            <person name="Baker D."/>
            <person name="Gharbi K."/>
            <person name="Hall N."/>
            <person name="Watson M."/>
            <person name="Adriaenssens E.M."/>
            <person name="Foster-Nyarko E."/>
            <person name="Jarju S."/>
            <person name="Secka A."/>
            <person name="Antonio M."/>
            <person name="Oren A."/>
            <person name="Chaudhuri R.R."/>
            <person name="La Ragione R."/>
            <person name="Hildebrand F."/>
            <person name="Pallen M.J."/>
        </authorList>
    </citation>
    <scope>NUCLEOTIDE SEQUENCE</scope>
    <source>
        <strain evidence="2">B3-4054</strain>
    </source>
</reference>
<organism evidence="2 3">
    <name type="scientific">Candidatus Avitreponema avistercoris</name>
    <dbReference type="NCBI Taxonomy" id="2840705"/>
    <lineage>
        <taxon>Bacteria</taxon>
        <taxon>Pseudomonadati</taxon>
        <taxon>Spirochaetota</taxon>
        <taxon>Spirochaetia</taxon>
        <taxon>Spirochaetales</taxon>
        <taxon>Candidatus Avitreponema</taxon>
    </lineage>
</organism>
<proteinExistence type="predicted"/>
<evidence type="ECO:0000313" key="3">
    <source>
        <dbReference type="Proteomes" id="UP000823616"/>
    </source>
</evidence>
<protein>
    <submittedName>
        <fullName evidence="2">Uncharacterized protein</fullName>
    </submittedName>
</protein>
<name>A0A9D9HGF1_9SPIR</name>
<evidence type="ECO:0000313" key="2">
    <source>
        <dbReference type="EMBL" id="MBO8449924.1"/>
    </source>
</evidence>
<sequence>MTVRKKNRLPPGRHNTENTDSRYAKRGGAGFRCRFFPAVVLFVLVSAVLPAQNAEKDTVENTDSLLFGVWENSARFLEFSPESGLRIVLKPYYAFVYEDAGWIPCSVSAVPSRGGIFLLSVSYPGERTPAAFPVAVIGGGDLFTRFYVRERPAGQPPAEPAALSGFWREYGNSGEIRLYSGPPPDAFFCLWFSGSRYCRIRYWLTGAPFREGDAVFTPQGETEPVAVPKFLRAGNAVYTCVTGTGSVLRNYEQGTWEIAGDEIRFQADRIVFAGARREETLPVFFSASGDILAFGPPAFTRSGIQDLDGEIAAHNAKRRPPREPPLEFMELDFRWEEIERIRR</sequence>
<gene>
    <name evidence="2" type="ORF">IAA96_02340</name>
</gene>
<dbReference type="AlphaFoldDB" id="A0A9D9HGF1"/>
<reference evidence="2" key="1">
    <citation type="submission" date="2020-10" db="EMBL/GenBank/DDBJ databases">
        <authorList>
            <person name="Gilroy R."/>
        </authorList>
    </citation>
    <scope>NUCLEOTIDE SEQUENCE</scope>
    <source>
        <strain evidence="2">B3-4054</strain>
    </source>
</reference>
<accession>A0A9D9HGF1</accession>
<dbReference type="Proteomes" id="UP000823616">
    <property type="component" value="Unassembled WGS sequence"/>
</dbReference>
<evidence type="ECO:0000256" key="1">
    <source>
        <dbReference type="SAM" id="MobiDB-lite"/>
    </source>
</evidence>